<name>A0ABY8BA87_9BURK</name>
<feature type="transmembrane region" description="Helical" evidence="7">
    <location>
        <begin position="70"/>
        <end position="87"/>
    </location>
</feature>
<evidence type="ECO:0000259" key="8">
    <source>
        <dbReference type="PROSITE" id="PS50109"/>
    </source>
</evidence>
<keyword evidence="4" id="KW-0808">Transferase</keyword>
<evidence type="ECO:0000256" key="3">
    <source>
        <dbReference type="ARBA" id="ARBA00022553"/>
    </source>
</evidence>
<protein>
    <recommendedName>
        <fullName evidence="2">histidine kinase</fullName>
        <ecNumber evidence="2">2.7.13.3</ecNumber>
    </recommendedName>
</protein>
<dbReference type="SUPFAM" id="SSF47384">
    <property type="entry name" value="Homodimeric domain of signal transducing histidine kinase"/>
    <property type="match status" value="1"/>
</dbReference>
<dbReference type="PANTHER" id="PTHR43711:SF1">
    <property type="entry name" value="HISTIDINE KINASE 1"/>
    <property type="match status" value="1"/>
</dbReference>
<dbReference type="InterPro" id="IPR005467">
    <property type="entry name" value="His_kinase_dom"/>
</dbReference>
<organism evidence="9 10">
    <name type="scientific">Pseudoduganella chitinolytica</name>
    <dbReference type="NCBI Taxonomy" id="34070"/>
    <lineage>
        <taxon>Bacteria</taxon>
        <taxon>Pseudomonadati</taxon>
        <taxon>Pseudomonadota</taxon>
        <taxon>Betaproteobacteria</taxon>
        <taxon>Burkholderiales</taxon>
        <taxon>Oxalobacteraceae</taxon>
        <taxon>Telluria group</taxon>
        <taxon>Pseudoduganella</taxon>
    </lineage>
</organism>
<dbReference type="Proteomes" id="UP001216510">
    <property type="component" value="Chromosome"/>
</dbReference>
<keyword evidence="5 9" id="KW-0418">Kinase</keyword>
<dbReference type="InterPro" id="IPR004358">
    <property type="entry name" value="Sig_transdc_His_kin-like_C"/>
</dbReference>
<dbReference type="InterPro" id="IPR050736">
    <property type="entry name" value="Sensor_HK_Regulatory"/>
</dbReference>
<dbReference type="InterPro" id="IPR036097">
    <property type="entry name" value="HisK_dim/P_sf"/>
</dbReference>
<evidence type="ECO:0000313" key="9">
    <source>
        <dbReference type="EMBL" id="WEF32832.1"/>
    </source>
</evidence>
<dbReference type="EC" id="2.7.13.3" evidence="2"/>
<dbReference type="RefSeq" id="WP_277415548.1">
    <property type="nucleotide sequence ID" value="NZ_CP119083.1"/>
</dbReference>
<reference evidence="9 10" key="1">
    <citation type="submission" date="2023-02" db="EMBL/GenBank/DDBJ databases">
        <title>Gemone sequence of Telluria chitinolytica ACM 3522T.</title>
        <authorList>
            <person name="Frediansyah A."/>
            <person name="Miess H."/>
            <person name="Gross H."/>
        </authorList>
    </citation>
    <scope>NUCLEOTIDE SEQUENCE [LARGE SCALE GENOMIC DNA]</scope>
    <source>
        <strain evidence="9 10">ACM 3522</strain>
    </source>
</reference>
<dbReference type="Pfam" id="PF00512">
    <property type="entry name" value="HisKA"/>
    <property type="match status" value="1"/>
</dbReference>
<accession>A0ABY8BA87</accession>
<dbReference type="CDD" id="cd00082">
    <property type="entry name" value="HisKA"/>
    <property type="match status" value="1"/>
</dbReference>
<gene>
    <name evidence="9" type="ORF">PX653_26125</name>
</gene>
<feature type="domain" description="Histidine kinase" evidence="8">
    <location>
        <begin position="258"/>
        <end position="477"/>
    </location>
</feature>
<keyword evidence="7" id="KW-0812">Transmembrane</keyword>
<dbReference type="SMART" id="SM00388">
    <property type="entry name" value="HisKA"/>
    <property type="match status" value="1"/>
</dbReference>
<comment type="catalytic activity">
    <reaction evidence="1">
        <text>ATP + protein L-histidine = ADP + protein N-phospho-L-histidine.</text>
        <dbReference type="EC" id="2.7.13.3"/>
    </reaction>
</comment>
<feature type="transmembrane region" description="Helical" evidence="7">
    <location>
        <begin position="137"/>
        <end position="160"/>
    </location>
</feature>
<dbReference type="Gene3D" id="1.10.287.130">
    <property type="match status" value="1"/>
</dbReference>
<feature type="transmembrane region" description="Helical" evidence="7">
    <location>
        <begin position="201"/>
        <end position="222"/>
    </location>
</feature>
<feature type="transmembrane region" description="Helical" evidence="7">
    <location>
        <begin position="6"/>
        <end position="22"/>
    </location>
</feature>
<feature type="transmembrane region" description="Helical" evidence="7">
    <location>
        <begin position="29"/>
        <end position="50"/>
    </location>
</feature>
<dbReference type="InterPro" id="IPR003661">
    <property type="entry name" value="HisK_dim/P_dom"/>
</dbReference>
<dbReference type="Gene3D" id="3.30.565.10">
    <property type="entry name" value="Histidine kinase-like ATPase, C-terminal domain"/>
    <property type="match status" value="1"/>
</dbReference>
<dbReference type="PRINTS" id="PR00344">
    <property type="entry name" value="BCTRLSENSOR"/>
</dbReference>
<evidence type="ECO:0000256" key="7">
    <source>
        <dbReference type="SAM" id="Phobius"/>
    </source>
</evidence>
<keyword evidence="3" id="KW-0597">Phosphoprotein</keyword>
<dbReference type="PROSITE" id="PS50109">
    <property type="entry name" value="HIS_KIN"/>
    <property type="match status" value="1"/>
</dbReference>
<feature type="transmembrane region" description="Helical" evidence="7">
    <location>
        <begin position="99"/>
        <end position="117"/>
    </location>
</feature>
<evidence type="ECO:0000256" key="4">
    <source>
        <dbReference type="ARBA" id="ARBA00022679"/>
    </source>
</evidence>
<evidence type="ECO:0000256" key="6">
    <source>
        <dbReference type="ARBA" id="ARBA00023012"/>
    </source>
</evidence>
<dbReference type="InterPro" id="IPR036890">
    <property type="entry name" value="HATPase_C_sf"/>
</dbReference>
<evidence type="ECO:0000256" key="2">
    <source>
        <dbReference type="ARBA" id="ARBA00012438"/>
    </source>
</evidence>
<feature type="transmembrane region" description="Helical" evidence="7">
    <location>
        <begin position="172"/>
        <end position="195"/>
    </location>
</feature>
<dbReference type="SMART" id="SM00387">
    <property type="entry name" value="HATPase_c"/>
    <property type="match status" value="1"/>
</dbReference>
<sequence>MVPVTTVLSLLGAAALWVRWRWHDRPDRSWWIAALVMTASAAIVACHAAGNAPAPFQFAHGAQVSPTTLSSPVTATMFFTLGLALLLSGGTRHAMVAQGIALAVLLLALLNLSGYLFRDTFLYRFLPGRGTSILTSAQAILLALGTLFLHPRGGLLAAVTGELPAARISRRLLIWAFVAPVLTGAATELAARYGLYDSGTALPLFIWTLAVLLLVTSWRFALKLLDVDVARSQAERELQGALRELRAEHDRKDIFLATLAHELRNPLAPIGAAAEILRHGGGQTPTERERIGAIVAAQTANLVNLVNDLLDMERVSSGRIALDKNVMDLREPLADALEQVRPLLARKRHDCRVDAMASPIHVCGDRMRLVQILSNLFNNAAKYTPPGGTIHVRVVLSAKAVAVTVEDNGIGIAADVLPRVFEPYAQAALTPDRAEGGLGLGLPLVKRLTELHGGSVTAHSAGAGRGSRFSVTLPLMMAAAPRAG</sequence>
<keyword evidence="10" id="KW-1185">Reference proteome</keyword>
<dbReference type="GO" id="GO:0016301">
    <property type="term" value="F:kinase activity"/>
    <property type="evidence" value="ECO:0007669"/>
    <property type="project" value="UniProtKB-KW"/>
</dbReference>
<dbReference type="InterPro" id="IPR003594">
    <property type="entry name" value="HATPase_dom"/>
</dbReference>
<dbReference type="CDD" id="cd00075">
    <property type="entry name" value="HATPase"/>
    <property type="match status" value="1"/>
</dbReference>
<proteinExistence type="predicted"/>
<dbReference type="PANTHER" id="PTHR43711">
    <property type="entry name" value="TWO-COMPONENT HISTIDINE KINASE"/>
    <property type="match status" value="1"/>
</dbReference>
<keyword evidence="6" id="KW-0902">Two-component regulatory system</keyword>
<dbReference type="Pfam" id="PF02518">
    <property type="entry name" value="HATPase_c"/>
    <property type="match status" value="1"/>
</dbReference>
<keyword evidence="7" id="KW-0472">Membrane</keyword>
<dbReference type="SUPFAM" id="SSF55874">
    <property type="entry name" value="ATPase domain of HSP90 chaperone/DNA topoisomerase II/histidine kinase"/>
    <property type="match status" value="1"/>
</dbReference>
<keyword evidence="7" id="KW-1133">Transmembrane helix</keyword>
<dbReference type="EMBL" id="CP119083">
    <property type="protein sequence ID" value="WEF32832.1"/>
    <property type="molecule type" value="Genomic_DNA"/>
</dbReference>
<evidence type="ECO:0000313" key="10">
    <source>
        <dbReference type="Proteomes" id="UP001216510"/>
    </source>
</evidence>
<evidence type="ECO:0000256" key="5">
    <source>
        <dbReference type="ARBA" id="ARBA00022777"/>
    </source>
</evidence>
<evidence type="ECO:0000256" key="1">
    <source>
        <dbReference type="ARBA" id="ARBA00000085"/>
    </source>
</evidence>